<dbReference type="InterPro" id="IPR036259">
    <property type="entry name" value="MFS_trans_sf"/>
</dbReference>
<dbReference type="GO" id="GO:0046943">
    <property type="term" value="F:carboxylic acid transmembrane transporter activity"/>
    <property type="evidence" value="ECO:0007669"/>
    <property type="project" value="TreeGrafter"/>
</dbReference>
<evidence type="ECO:0000256" key="3">
    <source>
        <dbReference type="ARBA" id="ARBA00022989"/>
    </source>
</evidence>
<evidence type="ECO:0000256" key="1">
    <source>
        <dbReference type="ARBA" id="ARBA00004141"/>
    </source>
</evidence>
<dbReference type="OrthoDB" id="9787026at2"/>
<feature type="transmembrane region" description="Helical" evidence="5">
    <location>
        <begin position="342"/>
        <end position="366"/>
    </location>
</feature>
<dbReference type="EMBL" id="FNSD01000001">
    <property type="protein sequence ID" value="SEB57719.1"/>
    <property type="molecule type" value="Genomic_DNA"/>
</dbReference>
<dbReference type="Proteomes" id="UP000182409">
    <property type="component" value="Unassembled WGS sequence"/>
</dbReference>
<dbReference type="RefSeq" id="WP_074652777.1">
    <property type="nucleotide sequence ID" value="NZ_FNSD01000001.1"/>
</dbReference>
<dbReference type="PANTHER" id="PTHR23508:SF10">
    <property type="entry name" value="CARBOXYLIC ACID TRANSPORTER PROTEIN HOMOLOG"/>
    <property type="match status" value="1"/>
</dbReference>
<dbReference type="SUPFAM" id="SSF103473">
    <property type="entry name" value="MFS general substrate transporter"/>
    <property type="match status" value="1"/>
</dbReference>
<evidence type="ECO:0000313" key="7">
    <source>
        <dbReference type="EMBL" id="SEB57719.1"/>
    </source>
</evidence>
<keyword evidence="4 5" id="KW-0472">Membrane</keyword>
<sequence length="477" mass="51273">MEQNNTVETDIPQRLDRLPWSGWHTRIIVALGTSWLLDGLEVTLVGSLSGILQSGQGLSLTDPQVTAAATTYLAGAVLGALFFGWLTDRLGRRKLFLVTLATYSLATIATAFSHGFLFFAFVRFFTGFGIGGEYAAINSAVDELIPGKVRGTVDLIVNGTFWVGASIGAVATYLLLHAGGNLQHLGWRYAFGIGGVLGAAVLLLRLRVPESPRWLMLRGHEEEANCIVTQIEDAVSNGKRDTLPKPQGDPLKIIVRDHTPWGEIFRNMAGESRSRSILSIVLMVGQSFFFNAVFFTYGLVVKKFFHISDDDLPLHLLPFAIGSFFGPLVLSKLFDKLGRKPMITATYGIASLLLVVALVPFGMGIIGPRGLGILFTAIFFVASSAASAAYLTVSEIFPLEIRAFAIAVFYAIGTLVGGVGAPLLFGFLIRTDSRWAVAGGYAVGAALMLAGSICEWRIGVEAAGQSLENVSKPLQSH</sequence>
<protein>
    <submittedName>
        <fullName evidence="7">Predicted arabinose efflux permease, MFS family</fullName>
    </submittedName>
</protein>
<proteinExistence type="predicted"/>
<feature type="domain" description="Major facilitator superfamily (MFS) profile" evidence="6">
    <location>
        <begin position="27"/>
        <end position="463"/>
    </location>
</feature>
<feature type="transmembrane region" description="Helical" evidence="5">
    <location>
        <begin position="403"/>
        <end position="429"/>
    </location>
</feature>
<feature type="transmembrane region" description="Helical" evidence="5">
    <location>
        <begin position="187"/>
        <end position="208"/>
    </location>
</feature>
<feature type="transmembrane region" description="Helical" evidence="5">
    <location>
        <begin position="153"/>
        <end position="175"/>
    </location>
</feature>
<keyword evidence="3 5" id="KW-1133">Transmembrane helix</keyword>
<feature type="transmembrane region" description="Helical" evidence="5">
    <location>
        <begin position="95"/>
        <end position="112"/>
    </location>
</feature>
<dbReference type="GO" id="GO:0005886">
    <property type="term" value="C:plasma membrane"/>
    <property type="evidence" value="ECO:0007669"/>
    <property type="project" value="TreeGrafter"/>
</dbReference>
<feature type="transmembrane region" description="Helical" evidence="5">
    <location>
        <begin position="64"/>
        <end position="83"/>
    </location>
</feature>
<dbReference type="InterPro" id="IPR020846">
    <property type="entry name" value="MFS_dom"/>
</dbReference>
<evidence type="ECO:0000256" key="5">
    <source>
        <dbReference type="SAM" id="Phobius"/>
    </source>
</evidence>
<organism evidence="7 8">
    <name type="scientific">Terriglobus roseus</name>
    <dbReference type="NCBI Taxonomy" id="392734"/>
    <lineage>
        <taxon>Bacteria</taxon>
        <taxon>Pseudomonadati</taxon>
        <taxon>Acidobacteriota</taxon>
        <taxon>Terriglobia</taxon>
        <taxon>Terriglobales</taxon>
        <taxon>Acidobacteriaceae</taxon>
        <taxon>Terriglobus</taxon>
    </lineage>
</organism>
<dbReference type="PANTHER" id="PTHR23508">
    <property type="entry name" value="CARBOXYLIC ACID TRANSPORTER PROTEIN HOMOLOG"/>
    <property type="match status" value="1"/>
</dbReference>
<feature type="transmembrane region" description="Helical" evidence="5">
    <location>
        <begin position="27"/>
        <end position="52"/>
    </location>
</feature>
<accession>A0A1H4KGP7</accession>
<dbReference type="CDD" id="cd17316">
    <property type="entry name" value="MFS_SV2_like"/>
    <property type="match status" value="1"/>
</dbReference>
<feature type="transmembrane region" description="Helical" evidence="5">
    <location>
        <begin position="276"/>
        <end position="300"/>
    </location>
</feature>
<dbReference type="AlphaFoldDB" id="A0A1H4KGP7"/>
<name>A0A1H4KGP7_9BACT</name>
<dbReference type="InterPro" id="IPR005828">
    <property type="entry name" value="MFS_sugar_transport-like"/>
</dbReference>
<evidence type="ECO:0000259" key="6">
    <source>
        <dbReference type="PROSITE" id="PS50850"/>
    </source>
</evidence>
<evidence type="ECO:0000256" key="2">
    <source>
        <dbReference type="ARBA" id="ARBA00022692"/>
    </source>
</evidence>
<evidence type="ECO:0000256" key="4">
    <source>
        <dbReference type="ARBA" id="ARBA00023136"/>
    </source>
</evidence>
<comment type="subcellular location">
    <subcellularLocation>
        <location evidence="1">Membrane</location>
        <topology evidence="1">Multi-pass membrane protein</topology>
    </subcellularLocation>
</comment>
<keyword evidence="2 5" id="KW-0812">Transmembrane</keyword>
<dbReference type="Gene3D" id="1.20.1250.20">
    <property type="entry name" value="MFS general substrate transporter like domains"/>
    <property type="match status" value="1"/>
</dbReference>
<reference evidence="7 8" key="1">
    <citation type="submission" date="2016-10" db="EMBL/GenBank/DDBJ databases">
        <authorList>
            <person name="de Groot N.N."/>
        </authorList>
    </citation>
    <scope>NUCLEOTIDE SEQUENCE [LARGE SCALE GENOMIC DNA]</scope>
    <source>
        <strain evidence="7 8">AB35.6</strain>
    </source>
</reference>
<dbReference type="Pfam" id="PF00083">
    <property type="entry name" value="Sugar_tr"/>
    <property type="match status" value="1"/>
</dbReference>
<feature type="transmembrane region" description="Helical" evidence="5">
    <location>
        <begin position="435"/>
        <end position="454"/>
    </location>
</feature>
<feature type="transmembrane region" description="Helical" evidence="5">
    <location>
        <begin position="372"/>
        <end position="391"/>
    </location>
</feature>
<evidence type="ECO:0000313" key="8">
    <source>
        <dbReference type="Proteomes" id="UP000182409"/>
    </source>
</evidence>
<feature type="transmembrane region" description="Helical" evidence="5">
    <location>
        <begin position="312"/>
        <end position="330"/>
    </location>
</feature>
<gene>
    <name evidence="7" type="ORF">SAMN05443244_1191</name>
</gene>
<feature type="transmembrane region" description="Helical" evidence="5">
    <location>
        <begin position="118"/>
        <end position="141"/>
    </location>
</feature>
<dbReference type="PROSITE" id="PS50850">
    <property type="entry name" value="MFS"/>
    <property type="match status" value="1"/>
</dbReference>